<dbReference type="RefSeq" id="XP_005647728.1">
    <property type="nucleotide sequence ID" value="XM_005647671.1"/>
</dbReference>
<evidence type="ECO:0000259" key="6">
    <source>
        <dbReference type="Pfam" id="PF00557"/>
    </source>
</evidence>
<evidence type="ECO:0000259" key="8">
    <source>
        <dbReference type="Pfam" id="PF16188"/>
    </source>
</evidence>
<dbReference type="FunFam" id="3.90.230.10:FF:000007">
    <property type="entry name" value="Xaa-Pro aminopeptidase P"/>
    <property type="match status" value="1"/>
</dbReference>
<sequence length="606" mass="66075">MAKENVQAYIIPTEDPHMSEYSTSDAERRHFISRFTGSAATAVVTTDAAMLWTDGRYFLQASQQLGPAWTLMRSGTPGCPEIPEWLAENVQDGDAVGIDPFLHTVDNARKLKEQLEAAGKGLRPIYGNLVDRVWGSDRPAAPSAPLRVHALEHAGQSVSDKLTAVRAKMKGAKANVLLLTALDEIAWLFNLRGSDVSYNPVFLSYATVTEDAAKLFVDAGKVTPEVKSHLSEAGVELGAYEGMLDEVRSLAAARQIFWADPTKVHHVMTRWCDVAAGKADDYAKKMFVEKPSPVAGVKAVKNPAELAGMREAHLRDAVALAETLYHLEQEIAAGRTLTEVDVDDFLTGRRAAQGGFIEPSFPTIAGSGPNGAIIHYRAQPDTCNTVSGSQLLLVDSGGQYDCGTTDVTRTFHLGEPTKHQKVCFTRVLQGHIALDSAVFPTGTPGLALDTLARAPLWSMGLNYRHGTGHGVGAALNVHEGPQSISTRYTITYPLEAGMVVSNEPGYYEEGEFGIRIENLLVVKEADTPFRFGEQPYLSFERLTMCPLQRKMIDLDVMSSSEIEWVNQYHEEVWDKASPRLSGDVLEWLRANTASLQAPIPQVAAQA</sequence>
<keyword evidence="10" id="KW-1185">Reference proteome</keyword>
<evidence type="ECO:0000256" key="5">
    <source>
        <dbReference type="ARBA" id="ARBA00023211"/>
    </source>
</evidence>
<dbReference type="AlphaFoldDB" id="I0YXR5"/>
<dbReference type="SUPFAM" id="SSF53092">
    <property type="entry name" value="Creatinase/prolidase N-terminal domain"/>
    <property type="match status" value="1"/>
</dbReference>
<evidence type="ECO:0000256" key="4">
    <source>
        <dbReference type="ARBA" id="ARBA00022801"/>
    </source>
</evidence>
<evidence type="ECO:0000313" key="10">
    <source>
        <dbReference type="Proteomes" id="UP000007264"/>
    </source>
</evidence>
<dbReference type="SUPFAM" id="SSF55920">
    <property type="entry name" value="Creatinase/aminopeptidase"/>
    <property type="match status" value="1"/>
</dbReference>
<evidence type="ECO:0000313" key="9">
    <source>
        <dbReference type="EMBL" id="EIE23184.1"/>
    </source>
</evidence>
<evidence type="ECO:0000256" key="2">
    <source>
        <dbReference type="ARBA" id="ARBA00008766"/>
    </source>
</evidence>
<dbReference type="GeneID" id="17041172"/>
<dbReference type="Pfam" id="PF00557">
    <property type="entry name" value="Peptidase_M24"/>
    <property type="match status" value="1"/>
</dbReference>
<comment type="caution">
    <text evidence="9">The sequence shown here is derived from an EMBL/GenBank/DDBJ whole genome shotgun (WGS) entry which is preliminary data.</text>
</comment>
<reference evidence="9 10" key="1">
    <citation type="journal article" date="2012" name="Genome Biol.">
        <title>The genome of the polar eukaryotic microalga coccomyxa subellipsoidea reveals traits of cold adaptation.</title>
        <authorList>
            <person name="Blanc G."/>
            <person name="Agarkova I."/>
            <person name="Grimwood J."/>
            <person name="Kuo A."/>
            <person name="Brueggeman A."/>
            <person name="Dunigan D."/>
            <person name="Gurnon J."/>
            <person name="Ladunga I."/>
            <person name="Lindquist E."/>
            <person name="Lucas S."/>
            <person name="Pangilinan J."/>
            <person name="Proschold T."/>
            <person name="Salamov A."/>
            <person name="Schmutz J."/>
            <person name="Weeks D."/>
            <person name="Yamada T."/>
            <person name="Claverie J.M."/>
            <person name="Grigoriev I."/>
            <person name="Van Etten J."/>
            <person name="Lomsadze A."/>
            <person name="Borodovsky M."/>
        </authorList>
    </citation>
    <scope>NUCLEOTIDE SEQUENCE [LARGE SCALE GENOMIC DNA]</scope>
    <source>
        <strain evidence="9 10">C-169</strain>
    </source>
</reference>
<dbReference type="InterPro" id="IPR000587">
    <property type="entry name" value="Creatinase_N"/>
</dbReference>
<evidence type="ECO:0000256" key="3">
    <source>
        <dbReference type="ARBA" id="ARBA00022723"/>
    </source>
</evidence>
<evidence type="ECO:0000259" key="7">
    <source>
        <dbReference type="Pfam" id="PF01321"/>
    </source>
</evidence>
<dbReference type="InterPro" id="IPR050422">
    <property type="entry name" value="X-Pro_aminopeptidase_P"/>
</dbReference>
<feature type="domain" description="Peptidase M24" evidence="6">
    <location>
        <begin position="308"/>
        <end position="524"/>
    </location>
</feature>
<organism evidence="9 10">
    <name type="scientific">Coccomyxa subellipsoidea (strain C-169)</name>
    <name type="common">Green microalga</name>
    <dbReference type="NCBI Taxonomy" id="574566"/>
    <lineage>
        <taxon>Eukaryota</taxon>
        <taxon>Viridiplantae</taxon>
        <taxon>Chlorophyta</taxon>
        <taxon>core chlorophytes</taxon>
        <taxon>Trebouxiophyceae</taxon>
        <taxon>Trebouxiophyceae incertae sedis</taxon>
        <taxon>Coccomyxaceae</taxon>
        <taxon>Coccomyxa</taxon>
        <taxon>Coccomyxa subellipsoidea</taxon>
    </lineage>
</organism>
<dbReference type="EMBL" id="AGSI01000008">
    <property type="protein sequence ID" value="EIE23184.1"/>
    <property type="molecule type" value="Genomic_DNA"/>
</dbReference>
<dbReference type="Proteomes" id="UP000007264">
    <property type="component" value="Unassembled WGS sequence"/>
</dbReference>
<name>I0YXR5_COCSC</name>
<dbReference type="FunFam" id="3.40.350.10:FF:000003">
    <property type="entry name" value="Xaa-pro aminopeptidase P"/>
    <property type="match status" value="1"/>
</dbReference>
<evidence type="ECO:0000256" key="1">
    <source>
        <dbReference type="ARBA" id="ARBA00001936"/>
    </source>
</evidence>
<dbReference type="MEROPS" id="M24.009"/>
<protein>
    <submittedName>
        <fullName evidence="9">Creatinase/aminopeptidase</fullName>
    </submittedName>
</protein>
<accession>I0YXR5</accession>
<dbReference type="PANTHER" id="PTHR43763:SF6">
    <property type="entry name" value="XAA-PRO AMINOPEPTIDASE 1"/>
    <property type="match status" value="1"/>
</dbReference>
<dbReference type="GO" id="GO:0070006">
    <property type="term" value="F:metalloaminopeptidase activity"/>
    <property type="evidence" value="ECO:0007669"/>
    <property type="project" value="InterPro"/>
</dbReference>
<dbReference type="GO" id="GO:0005737">
    <property type="term" value="C:cytoplasm"/>
    <property type="evidence" value="ECO:0007669"/>
    <property type="project" value="UniProtKB-ARBA"/>
</dbReference>
<comment type="similarity">
    <text evidence="2">Belongs to the peptidase M24B family.</text>
</comment>
<dbReference type="Gene3D" id="3.90.230.10">
    <property type="entry name" value="Creatinase/methionine aminopeptidase superfamily"/>
    <property type="match status" value="1"/>
</dbReference>
<dbReference type="InterPro" id="IPR000994">
    <property type="entry name" value="Pept_M24"/>
</dbReference>
<dbReference type="InterPro" id="IPR029149">
    <property type="entry name" value="Creatin/AminoP/Spt16_N"/>
</dbReference>
<dbReference type="InterPro" id="IPR032416">
    <property type="entry name" value="Peptidase_M24_C"/>
</dbReference>
<keyword evidence="3" id="KW-0479">Metal-binding</keyword>
<dbReference type="KEGG" id="csl:COCSUDRAFT_23809"/>
<proteinExistence type="inferred from homology"/>
<dbReference type="eggNOG" id="KOG2413">
    <property type="taxonomic scope" value="Eukaryota"/>
</dbReference>
<dbReference type="InterPro" id="IPR033740">
    <property type="entry name" value="Pept_M24B"/>
</dbReference>
<dbReference type="Pfam" id="PF16189">
    <property type="entry name" value="Creatinase_N_2"/>
    <property type="match status" value="1"/>
</dbReference>
<dbReference type="CDD" id="cd01085">
    <property type="entry name" value="APP"/>
    <property type="match status" value="1"/>
</dbReference>
<dbReference type="PANTHER" id="PTHR43763">
    <property type="entry name" value="XAA-PRO AMINOPEPTIDASE 1"/>
    <property type="match status" value="1"/>
</dbReference>
<dbReference type="Pfam" id="PF16188">
    <property type="entry name" value="Peptidase_M24_C"/>
    <property type="match status" value="1"/>
</dbReference>
<keyword evidence="5" id="KW-0464">Manganese</keyword>
<feature type="domain" description="Peptidase M24 C-terminal" evidence="8">
    <location>
        <begin position="535"/>
        <end position="594"/>
    </location>
</feature>
<dbReference type="Pfam" id="PF01321">
    <property type="entry name" value="Creatinase_N"/>
    <property type="match status" value="1"/>
</dbReference>
<comment type="cofactor">
    <cofactor evidence="1">
        <name>Mn(2+)</name>
        <dbReference type="ChEBI" id="CHEBI:29035"/>
    </cofactor>
</comment>
<dbReference type="OrthoDB" id="9995434at2759"/>
<dbReference type="InterPro" id="IPR036005">
    <property type="entry name" value="Creatinase/aminopeptidase-like"/>
</dbReference>
<gene>
    <name evidence="9" type="ORF">COCSUDRAFT_23809</name>
</gene>
<feature type="domain" description="Creatinase N-terminal" evidence="7">
    <location>
        <begin position="1"/>
        <end position="117"/>
    </location>
</feature>
<dbReference type="GO" id="GO:0046872">
    <property type="term" value="F:metal ion binding"/>
    <property type="evidence" value="ECO:0007669"/>
    <property type="project" value="UniProtKB-KW"/>
</dbReference>
<dbReference type="Gene3D" id="3.40.350.10">
    <property type="entry name" value="Creatinase/prolidase N-terminal domain"/>
    <property type="match status" value="2"/>
</dbReference>
<dbReference type="STRING" id="574566.I0YXR5"/>
<keyword evidence="4" id="KW-0378">Hydrolase</keyword>